<accession>A0AAW0AHT1</accession>
<dbReference type="EMBL" id="JAWWNJ010000068">
    <property type="protein sequence ID" value="KAK7008267.1"/>
    <property type="molecule type" value="Genomic_DNA"/>
</dbReference>
<proteinExistence type="predicted"/>
<comment type="caution">
    <text evidence="1">The sequence shown here is derived from an EMBL/GenBank/DDBJ whole genome shotgun (WGS) entry which is preliminary data.</text>
</comment>
<organism evidence="1 2">
    <name type="scientific">Favolaschia claudopus</name>
    <dbReference type="NCBI Taxonomy" id="2862362"/>
    <lineage>
        <taxon>Eukaryota</taxon>
        <taxon>Fungi</taxon>
        <taxon>Dikarya</taxon>
        <taxon>Basidiomycota</taxon>
        <taxon>Agaricomycotina</taxon>
        <taxon>Agaricomycetes</taxon>
        <taxon>Agaricomycetidae</taxon>
        <taxon>Agaricales</taxon>
        <taxon>Marasmiineae</taxon>
        <taxon>Mycenaceae</taxon>
        <taxon>Favolaschia</taxon>
    </lineage>
</organism>
<sequence>MEWVVMDEYTLERLLNVPYPFPEALDGVVLPRRAIQQLKDRPETGSVEHHLLARRRQHDVAAWLRYDDLAKREEGTISLGDPAKIGWKQEAAIKSYSGSSCIGAAALSYGYDQHSNSCFQHEVIQRVIPTRKFGERSV</sequence>
<name>A0AAW0AHT1_9AGAR</name>
<evidence type="ECO:0000313" key="2">
    <source>
        <dbReference type="Proteomes" id="UP001362999"/>
    </source>
</evidence>
<dbReference type="AlphaFoldDB" id="A0AAW0AHT1"/>
<reference evidence="1 2" key="1">
    <citation type="journal article" date="2024" name="J Genomics">
        <title>Draft genome sequencing and assembly of Favolaschia claudopus CIRM-BRFM 2984 isolated from oak limbs.</title>
        <authorList>
            <person name="Navarro D."/>
            <person name="Drula E."/>
            <person name="Chaduli D."/>
            <person name="Cazenave R."/>
            <person name="Ahrendt S."/>
            <person name="Wang J."/>
            <person name="Lipzen A."/>
            <person name="Daum C."/>
            <person name="Barry K."/>
            <person name="Grigoriev I.V."/>
            <person name="Favel A."/>
            <person name="Rosso M.N."/>
            <person name="Martin F."/>
        </authorList>
    </citation>
    <scope>NUCLEOTIDE SEQUENCE [LARGE SCALE GENOMIC DNA]</scope>
    <source>
        <strain evidence="1 2">CIRM-BRFM 2984</strain>
    </source>
</reference>
<keyword evidence="2" id="KW-1185">Reference proteome</keyword>
<dbReference type="Proteomes" id="UP001362999">
    <property type="component" value="Unassembled WGS sequence"/>
</dbReference>
<evidence type="ECO:0000313" key="1">
    <source>
        <dbReference type="EMBL" id="KAK7008267.1"/>
    </source>
</evidence>
<gene>
    <name evidence="1" type="ORF">R3P38DRAFT_2791729</name>
</gene>
<protein>
    <submittedName>
        <fullName evidence="1">Uncharacterized protein</fullName>
    </submittedName>
</protein>